<evidence type="ECO:0000313" key="2">
    <source>
        <dbReference type="Proteomes" id="UP001374584"/>
    </source>
</evidence>
<proteinExistence type="predicted"/>
<comment type="caution">
    <text evidence="1">The sequence shown here is derived from an EMBL/GenBank/DDBJ whole genome shotgun (WGS) entry which is preliminary data.</text>
</comment>
<dbReference type="AlphaFoldDB" id="A0AAN9MLQ5"/>
<keyword evidence="2" id="KW-1185">Reference proteome</keyword>
<sequence>MEGSLIGITGLQHVYPSLFLSFPNIKIRSQGAKKKMPQSFSRLPKTFLFSLKGEDLIEQCAENIVNIWISWE</sequence>
<evidence type="ECO:0000313" key="1">
    <source>
        <dbReference type="EMBL" id="KAK7357150.1"/>
    </source>
</evidence>
<dbReference type="EMBL" id="JAYMYR010000006">
    <property type="protein sequence ID" value="KAK7357150.1"/>
    <property type="molecule type" value="Genomic_DNA"/>
</dbReference>
<gene>
    <name evidence="1" type="ORF">VNO80_16433</name>
</gene>
<accession>A0AAN9MLQ5</accession>
<reference evidence="1 2" key="1">
    <citation type="submission" date="2024-01" db="EMBL/GenBank/DDBJ databases">
        <title>The genomes of 5 underutilized Papilionoideae crops provide insights into root nodulation and disease resistanc.</title>
        <authorList>
            <person name="Jiang F."/>
        </authorList>
    </citation>
    <scope>NUCLEOTIDE SEQUENCE [LARGE SCALE GENOMIC DNA]</scope>
    <source>
        <strain evidence="1">JINMINGXINNONG_FW02</strain>
        <tissue evidence="1">Leaves</tissue>
    </source>
</reference>
<name>A0AAN9MLQ5_PHACN</name>
<dbReference type="Proteomes" id="UP001374584">
    <property type="component" value="Unassembled WGS sequence"/>
</dbReference>
<protein>
    <submittedName>
        <fullName evidence="1">Uncharacterized protein</fullName>
    </submittedName>
</protein>
<organism evidence="1 2">
    <name type="scientific">Phaseolus coccineus</name>
    <name type="common">Scarlet runner bean</name>
    <name type="synonym">Phaseolus multiflorus</name>
    <dbReference type="NCBI Taxonomy" id="3886"/>
    <lineage>
        <taxon>Eukaryota</taxon>
        <taxon>Viridiplantae</taxon>
        <taxon>Streptophyta</taxon>
        <taxon>Embryophyta</taxon>
        <taxon>Tracheophyta</taxon>
        <taxon>Spermatophyta</taxon>
        <taxon>Magnoliopsida</taxon>
        <taxon>eudicotyledons</taxon>
        <taxon>Gunneridae</taxon>
        <taxon>Pentapetalae</taxon>
        <taxon>rosids</taxon>
        <taxon>fabids</taxon>
        <taxon>Fabales</taxon>
        <taxon>Fabaceae</taxon>
        <taxon>Papilionoideae</taxon>
        <taxon>50 kb inversion clade</taxon>
        <taxon>NPAAA clade</taxon>
        <taxon>indigoferoid/millettioid clade</taxon>
        <taxon>Phaseoleae</taxon>
        <taxon>Phaseolus</taxon>
    </lineage>
</organism>